<feature type="transmembrane region" description="Helical" evidence="5">
    <location>
        <begin position="162"/>
        <end position="181"/>
    </location>
</feature>
<sequence>MAHFKEAIIMIKISENHFYNVIALAILVLGGGVFTATFVEQLFLGDMPCASCLITRQLILLVTMVACMVLRYGPQPKFVGLLLIIAVIDMYVGLRHSTFHWFAYEGTEGRIMGIHMYVWGIFMQMGVITMIGVLLTALPKVFDFCALVPAAGRALNWLQKSALWLTLLLVVANLVLSFALVGPPPLKAPWPPVYWGWLETGWNW</sequence>
<feature type="transmembrane region" description="Helical" evidence="5">
    <location>
        <begin position="54"/>
        <end position="71"/>
    </location>
</feature>
<name>A0A2V1H541_9GAMM</name>
<feature type="transmembrane region" description="Helical" evidence="5">
    <location>
        <begin position="21"/>
        <end position="39"/>
    </location>
</feature>
<dbReference type="Pfam" id="PF02600">
    <property type="entry name" value="DsbB"/>
    <property type="match status" value="1"/>
</dbReference>
<keyword evidence="2 5" id="KW-0812">Transmembrane</keyword>
<evidence type="ECO:0000256" key="3">
    <source>
        <dbReference type="ARBA" id="ARBA00022989"/>
    </source>
</evidence>
<reference evidence="6 7" key="1">
    <citation type="submission" date="2018-04" db="EMBL/GenBank/DDBJ databases">
        <title>Thalassorhabdus spongiae gen. nov., sp. nov., isolated from a marine sponge in South-West Iceland.</title>
        <authorList>
            <person name="Knobloch S."/>
            <person name="Daussin A."/>
            <person name="Johannsson R."/>
            <person name="Marteinsson V.T."/>
        </authorList>
    </citation>
    <scope>NUCLEOTIDE SEQUENCE [LARGE SCALE GENOMIC DNA]</scope>
    <source>
        <strain evidence="6 7">Hp12</strain>
    </source>
</reference>
<gene>
    <name evidence="6" type="ORF">DC094_00275</name>
</gene>
<accession>A0A2V1H541</accession>
<dbReference type="SUPFAM" id="SSF158442">
    <property type="entry name" value="DsbB-like"/>
    <property type="match status" value="1"/>
</dbReference>
<comment type="subcellular location">
    <subcellularLocation>
        <location evidence="1">Membrane</location>
        <topology evidence="1">Multi-pass membrane protein</topology>
    </subcellularLocation>
</comment>
<keyword evidence="3 5" id="KW-1133">Transmembrane helix</keyword>
<feature type="transmembrane region" description="Helical" evidence="5">
    <location>
        <begin position="78"/>
        <end position="94"/>
    </location>
</feature>
<evidence type="ECO:0000256" key="4">
    <source>
        <dbReference type="ARBA" id="ARBA00023136"/>
    </source>
</evidence>
<evidence type="ECO:0008006" key="8">
    <source>
        <dbReference type="Google" id="ProtNLM"/>
    </source>
</evidence>
<evidence type="ECO:0000313" key="6">
    <source>
        <dbReference type="EMBL" id="PVZ71522.1"/>
    </source>
</evidence>
<keyword evidence="4 5" id="KW-0472">Membrane</keyword>
<dbReference type="InterPro" id="IPR003752">
    <property type="entry name" value="DiS_bond_form_DsbB/BdbC"/>
</dbReference>
<evidence type="ECO:0000256" key="1">
    <source>
        <dbReference type="ARBA" id="ARBA00004141"/>
    </source>
</evidence>
<dbReference type="EMBL" id="QDDL01000001">
    <property type="protein sequence ID" value="PVZ71522.1"/>
    <property type="molecule type" value="Genomic_DNA"/>
</dbReference>
<dbReference type="AlphaFoldDB" id="A0A2V1H541"/>
<organism evidence="6 7">
    <name type="scientific">Pelagibaculum spongiae</name>
    <dbReference type="NCBI Taxonomy" id="2080658"/>
    <lineage>
        <taxon>Bacteria</taxon>
        <taxon>Pseudomonadati</taxon>
        <taxon>Pseudomonadota</taxon>
        <taxon>Gammaproteobacteria</taxon>
        <taxon>Oceanospirillales</taxon>
        <taxon>Pelagibaculum</taxon>
    </lineage>
</organism>
<protein>
    <recommendedName>
        <fullName evidence="8">Disulfide bond formation protein B</fullName>
    </recommendedName>
</protein>
<dbReference type="Proteomes" id="UP000244906">
    <property type="component" value="Unassembled WGS sequence"/>
</dbReference>
<evidence type="ECO:0000313" key="7">
    <source>
        <dbReference type="Proteomes" id="UP000244906"/>
    </source>
</evidence>
<feature type="transmembrane region" description="Helical" evidence="5">
    <location>
        <begin position="114"/>
        <end position="138"/>
    </location>
</feature>
<keyword evidence="7" id="KW-1185">Reference proteome</keyword>
<proteinExistence type="predicted"/>
<dbReference type="InterPro" id="IPR023380">
    <property type="entry name" value="DsbB-like_sf"/>
</dbReference>
<evidence type="ECO:0000256" key="5">
    <source>
        <dbReference type="SAM" id="Phobius"/>
    </source>
</evidence>
<comment type="caution">
    <text evidence="6">The sequence shown here is derived from an EMBL/GenBank/DDBJ whole genome shotgun (WGS) entry which is preliminary data.</text>
</comment>
<evidence type="ECO:0000256" key="2">
    <source>
        <dbReference type="ARBA" id="ARBA00022692"/>
    </source>
</evidence>